<keyword evidence="2" id="KW-1185">Reference proteome</keyword>
<sequence>MAGGDLPKAEYISIKLGTGMAVAHRQGDVREASQVRHGNLSSAWLRPKDAWREQR</sequence>
<organism evidence="1 2">
    <name type="scientific">Salinactinospora qingdaonensis</name>
    <dbReference type="NCBI Taxonomy" id="702744"/>
    <lineage>
        <taxon>Bacteria</taxon>
        <taxon>Bacillati</taxon>
        <taxon>Actinomycetota</taxon>
        <taxon>Actinomycetes</taxon>
        <taxon>Streptosporangiales</taxon>
        <taxon>Nocardiopsidaceae</taxon>
        <taxon>Salinactinospora</taxon>
    </lineage>
</organism>
<reference evidence="2" key="1">
    <citation type="journal article" date="2019" name="Int. J. Syst. Evol. Microbiol.">
        <title>The Global Catalogue of Microorganisms (GCM) 10K type strain sequencing project: providing services to taxonomists for standard genome sequencing and annotation.</title>
        <authorList>
            <consortium name="The Broad Institute Genomics Platform"/>
            <consortium name="The Broad Institute Genome Sequencing Center for Infectious Disease"/>
            <person name="Wu L."/>
            <person name="Ma J."/>
        </authorList>
    </citation>
    <scope>NUCLEOTIDE SEQUENCE [LARGE SCALE GENOMIC DNA]</scope>
    <source>
        <strain evidence="2">JCM 17137</strain>
    </source>
</reference>
<accession>A0ABP7FBZ2</accession>
<evidence type="ECO:0000313" key="2">
    <source>
        <dbReference type="Proteomes" id="UP001500908"/>
    </source>
</evidence>
<dbReference type="Proteomes" id="UP001500908">
    <property type="component" value="Unassembled WGS sequence"/>
</dbReference>
<gene>
    <name evidence="1" type="ORF">GCM10022402_14240</name>
</gene>
<name>A0ABP7FBZ2_9ACTN</name>
<evidence type="ECO:0000313" key="1">
    <source>
        <dbReference type="EMBL" id="GAA3735188.1"/>
    </source>
</evidence>
<protein>
    <submittedName>
        <fullName evidence="1">Uncharacterized protein</fullName>
    </submittedName>
</protein>
<proteinExistence type="predicted"/>
<dbReference type="EMBL" id="BAABDD010000005">
    <property type="protein sequence ID" value="GAA3735188.1"/>
    <property type="molecule type" value="Genomic_DNA"/>
</dbReference>
<comment type="caution">
    <text evidence="1">The sequence shown here is derived from an EMBL/GenBank/DDBJ whole genome shotgun (WGS) entry which is preliminary data.</text>
</comment>